<feature type="region of interest" description="Disordered" evidence="1">
    <location>
        <begin position="20"/>
        <end position="78"/>
    </location>
</feature>
<evidence type="ECO:0000256" key="1">
    <source>
        <dbReference type="SAM" id="MobiDB-lite"/>
    </source>
</evidence>
<feature type="compositionally biased region" description="Low complexity" evidence="1">
    <location>
        <begin position="69"/>
        <end position="78"/>
    </location>
</feature>
<keyword evidence="3" id="KW-1185">Reference proteome</keyword>
<proteinExistence type="predicted"/>
<reference evidence="2" key="1">
    <citation type="journal article" date="2014" name="Int. J. Syst. Evol. Microbiol.">
        <title>Complete genome sequence of Corynebacterium casei LMG S-19264T (=DSM 44701T), isolated from a smear-ripened cheese.</title>
        <authorList>
            <consortium name="US DOE Joint Genome Institute (JGI-PGF)"/>
            <person name="Walter F."/>
            <person name="Albersmeier A."/>
            <person name="Kalinowski J."/>
            <person name="Ruckert C."/>
        </authorList>
    </citation>
    <scope>NUCLEOTIDE SEQUENCE</scope>
    <source>
        <strain evidence="2">CGMCC 4.7403</strain>
    </source>
</reference>
<sequence length="78" mass="8410">MFVPFSRVLKGTLQIVAGAGGRMTAGPDNIRHFAGDDIDAQRDGRVPRARDARPGSRTPQPGHRHHGVPGRPGQNLNH</sequence>
<protein>
    <submittedName>
        <fullName evidence="2">Uncharacterized protein</fullName>
    </submittedName>
</protein>
<organism evidence="2 3">
    <name type="scientific">Streptomyces capitiformicae</name>
    <dbReference type="NCBI Taxonomy" id="2014920"/>
    <lineage>
        <taxon>Bacteria</taxon>
        <taxon>Bacillati</taxon>
        <taxon>Actinomycetota</taxon>
        <taxon>Actinomycetes</taxon>
        <taxon>Kitasatosporales</taxon>
        <taxon>Streptomycetaceae</taxon>
        <taxon>Streptomyces</taxon>
    </lineage>
</organism>
<dbReference type="EMBL" id="BNAT01000036">
    <property type="protein sequence ID" value="GHE51414.1"/>
    <property type="molecule type" value="Genomic_DNA"/>
</dbReference>
<dbReference type="Proteomes" id="UP000603227">
    <property type="component" value="Unassembled WGS sequence"/>
</dbReference>
<evidence type="ECO:0000313" key="2">
    <source>
        <dbReference type="EMBL" id="GHE51414.1"/>
    </source>
</evidence>
<name>A0A918ZG24_9ACTN</name>
<feature type="compositionally biased region" description="Basic and acidic residues" evidence="1">
    <location>
        <begin position="29"/>
        <end position="54"/>
    </location>
</feature>
<comment type="caution">
    <text evidence="2">The sequence shown here is derived from an EMBL/GenBank/DDBJ whole genome shotgun (WGS) entry which is preliminary data.</text>
</comment>
<evidence type="ECO:0000313" key="3">
    <source>
        <dbReference type="Proteomes" id="UP000603227"/>
    </source>
</evidence>
<reference evidence="2" key="2">
    <citation type="submission" date="2020-09" db="EMBL/GenBank/DDBJ databases">
        <authorList>
            <person name="Sun Q."/>
            <person name="Zhou Y."/>
        </authorList>
    </citation>
    <scope>NUCLEOTIDE SEQUENCE</scope>
    <source>
        <strain evidence="2">CGMCC 4.7403</strain>
    </source>
</reference>
<gene>
    <name evidence="2" type="ORF">GCM10017771_73640</name>
</gene>
<dbReference type="AlphaFoldDB" id="A0A918ZG24"/>
<accession>A0A918ZG24</accession>